<feature type="compositionally biased region" description="Low complexity" evidence="1">
    <location>
        <begin position="9"/>
        <end position="27"/>
    </location>
</feature>
<dbReference type="Proteomes" id="UP000078396">
    <property type="component" value="Unassembled WGS sequence"/>
</dbReference>
<feature type="transmembrane region" description="Helical" evidence="2">
    <location>
        <begin position="53"/>
        <end position="77"/>
    </location>
</feature>
<dbReference type="STRING" id="912594.AWC12_16525"/>
<organism evidence="3 4">
    <name type="scientific">Mycolicibacterium iranicum</name>
    <name type="common">Mycobacterium iranicum</name>
    <dbReference type="NCBI Taxonomy" id="912594"/>
    <lineage>
        <taxon>Bacteria</taxon>
        <taxon>Bacillati</taxon>
        <taxon>Actinomycetota</taxon>
        <taxon>Actinomycetes</taxon>
        <taxon>Mycobacteriales</taxon>
        <taxon>Mycobacteriaceae</taxon>
        <taxon>Mycolicibacterium</taxon>
    </lineage>
</organism>
<evidence type="ECO:0000256" key="2">
    <source>
        <dbReference type="SAM" id="Phobius"/>
    </source>
</evidence>
<dbReference type="eggNOG" id="ENOG5031Q4I">
    <property type="taxonomic scope" value="Bacteria"/>
</dbReference>
<gene>
    <name evidence="3" type="ORF">A4X20_24670</name>
</gene>
<evidence type="ECO:0000313" key="3">
    <source>
        <dbReference type="EMBL" id="OAN36393.1"/>
    </source>
</evidence>
<protein>
    <recommendedName>
        <fullName evidence="5">Proline rich protein</fullName>
    </recommendedName>
</protein>
<keyword evidence="2" id="KW-0812">Transmembrane</keyword>
<keyword evidence="2" id="KW-1133">Transmembrane helix</keyword>
<proteinExistence type="predicted"/>
<evidence type="ECO:0008006" key="5">
    <source>
        <dbReference type="Google" id="ProtNLM"/>
    </source>
</evidence>
<keyword evidence="2" id="KW-0472">Membrane</keyword>
<dbReference type="RefSeq" id="WP_064283240.1">
    <property type="nucleotide sequence ID" value="NZ_LWCS01000034.1"/>
</dbReference>
<dbReference type="OrthoDB" id="4641830at2"/>
<comment type="caution">
    <text evidence="3">The sequence shown here is derived from an EMBL/GenBank/DDBJ whole genome shotgun (WGS) entry which is preliminary data.</text>
</comment>
<name>A0A178LRJ1_MYCIR</name>
<feature type="compositionally biased region" description="Pro residues" evidence="1">
    <location>
        <begin position="28"/>
        <end position="37"/>
    </location>
</feature>
<feature type="compositionally biased region" description="Pro residues" evidence="1">
    <location>
        <begin position="131"/>
        <end position="147"/>
    </location>
</feature>
<sequence length="147" mass="15074">MSDVRPEQSEQSEQVEPPTGPVLTAPPAAAPPPPPVAPQTIYVPQPPSRLNKVAAWVGIVAGSVFTVAVIFGTGFVVGKHAGDGPRHHFRGPEMVMRPGPAMFPMGPPGGFERGPGFAGPFGPGGPLIDVPRPPGPPAPAPTPQPRP</sequence>
<evidence type="ECO:0000313" key="4">
    <source>
        <dbReference type="Proteomes" id="UP000078396"/>
    </source>
</evidence>
<dbReference type="EMBL" id="LWCS01000034">
    <property type="protein sequence ID" value="OAN36393.1"/>
    <property type="molecule type" value="Genomic_DNA"/>
</dbReference>
<feature type="compositionally biased region" description="Gly residues" evidence="1">
    <location>
        <begin position="108"/>
        <end position="125"/>
    </location>
</feature>
<dbReference type="AlphaFoldDB" id="A0A178LRJ1"/>
<reference evidence="3 4" key="1">
    <citation type="submission" date="2016-04" db="EMBL/GenBank/DDBJ databases">
        <title>Draft Genome Sequences of Staphylococcus capitis Strain H36, S. capitis Strain H65, S. cohnii Strain H62, S. hominis Strain H69, Mycobacterium iranicum Strain H39, Plantibacter sp. Strain H53, Pseudomonas oryzihabitans Strain H72, and Microbacterium sp. Strain H83, isolated from residential settings.</title>
        <authorList>
            <person name="Lymperopoulou D."/>
            <person name="Adams R.I."/>
            <person name="Lindow S."/>
            <person name="Coil D.A."/>
            <person name="Jospin G."/>
            <person name="Eisen J.A."/>
        </authorList>
    </citation>
    <scope>NUCLEOTIDE SEQUENCE [LARGE SCALE GENOMIC DNA]</scope>
    <source>
        <strain evidence="3 4">H39</strain>
    </source>
</reference>
<feature type="region of interest" description="Disordered" evidence="1">
    <location>
        <begin position="100"/>
        <end position="147"/>
    </location>
</feature>
<feature type="region of interest" description="Disordered" evidence="1">
    <location>
        <begin position="1"/>
        <end position="41"/>
    </location>
</feature>
<accession>A0A178LRJ1</accession>
<evidence type="ECO:0000256" key="1">
    <source>
        <dbReference type="SAM" id="MobiDB-lite"/>
    </source>
</evidence>